<dbReference type="SUPFAM" id="SSF54909">
    <property type="entry name" value="Dimeric alpha+beta barrel"/>
    <property type="match status" value="1"/>
</dbReference>
<evidence type="ECO:0000256" key="1">
    <source>
        <dbReference type="ARBA" id="ARBA00007689"/>
    </source>
</evidence>
<feature type="region of interest" description="Disordered" evidence="2">
    <location>
        <begin position="104"/>
        <end position="130"/>
    </location>
</feature>
<proteinExistence type="inferred from homology"/>
<dbReference type="AlphaFoldDB" id="A0A4R6KEG3"/>
<organism evidence="4 5">
    <name type="scientific">Kribbella caucasensis</name>
    <dbReference type="NCBI Taxonomy" id="2512215"/>
    <lineage>
        <taxon>Bacteria</taxon>
        <taxon>Bacillati</taxon>
        <taxon>Actinomycetota</taxon>
        <taxon>Actinomycetes</taxon>
        <taxon>Propionibacteriales</taxon>
        <taxon>Kribbellaceae</taxon>
        <taxon>Kribbella</taxon>
    </lineage>
</organism>
<dbReference type="InterPro" id="IPR011008">
    <property type="entry name" value="Dimeric_a/b-barrel"/>
</dbReference>
<dbReference type="PANTHER" id="PTHR35174:SF3">
    <property type="entry name" value="BLL7171 PROTEIN"/>
    <property type="match status" value="1"/>
</dbReference>
<protein>
    <recommendedName>
        <fullName evidence="3">YCII-related domain-containing protein</fullName>
    </recommendedName>
</protein>
<evidence type="ECO:0000313" key="4">
    <source>
        <dbReference type="EMBL" id="TDO48667.1"/>
    </source>
</evidence>
<feature type="domain" description="YCII-related" evidence="3">
    <location>
        <begin position="1"/>
        <end position="105"/>
    </location>
</feature>
<dbReference type="RefSeq" id="WP_133801069.1">
    <property type="nucleotide sequence ID" value="NZ_SNWQ01000007.1"/>
</dbReference>
<name>A0A4R6KEG3_9ACTN</name>
<gene>
    <name evidence="4" type="ORF">EV643_107297</name>
</gene>
<dbReference type="PANTHER" id="PTHR35174">
    <property type="entry name" value="BLL7171 PROTEIN-RELATED"/>
    <property type="match status" value="1"/>
</dbReference>
<dbReference type="EMBL" id="SNWQ01000007">
    <property type="protein sequence ID" value="TDO48667.1"/>
    <property type="molecule type" value="Genomic_DNA"/>
</dbReference>
<dbReference type="InterPro" id="IPR005545">
    <property type="entry name" value="YCII"/>
</dbReference>
<comment type="similarity">
    <text evidence="1">Belongs to the YciI family.</text>
</comment>
<evidence type="ECO:0000259" key="3">
    <source>
        <dbReference type="Pfam" id="PF03795"/>
    </source>
</evidence>
<comment type="caution">
    <text evidence="4">The sequence shown here is derived from an EMBL/GenBank/DDBJ whole genome shotgun (WGS) entry which is preliminary data.</text>
</comment>
<accession>A0A4R6KEG3</accession>
<dbReference type="Pfam" id="PF03795">
    <property type="entry name" value="YCII"/>
    <property type="match status" value="1"/>
</dbReference>
<dbReference type="Gene3D" id="3.30.70.1060">
    <property type="entry name" value="Dimeric alpha+beta barrel"/>
    <property type="match status" value="1"/>
</dbReference>
<evidence type="ECO:0000313" key="5">
    <source>
        <dbReference type="Proteomes" id="UP000295388"/>
    </source>
</evidence>
<feature type="compositionally biased region" description="Basic and acidic residues" evidence="2">
    <location>
        <begin position="121"/>
        <end position="130"/>
    </location>
</feature>
<evidence type="ECO:0000256" key="2">
    <source>
        <dbReference type="SAM" id="MobiDB-lite"/>
    </source>
</evidence>
<dbReference type="OrthoDB" id="668782at2"/>
<dbReference type="Proteomes" id="UP000295388">
    <property type="component" value="Unassembled WGS sequence"/>
</dbReference>
<sequence>MKYMLMIHSNKQGWDEMPTTWSDQDIKAMVQYMDDLNEELQAAGEWVEGRGLSGPDQMRTVQAKDDGEPIVTDGPFTETKEVLAGYWVLDVASEERLLEIATRISRAPGPGGKPANQPVEIHPEGEAPTV</sequence>
<keyword evidence="5" id="KW-1185">Reference proteome</keyword>
<reference evidence="4 5" key="1">
    <citation type="submission" date="2019-03" db="EMBL/GenBank/DDBJ databases">
        <title>Genomic Encyclopedia of Type Strains, Phase III (KMG-III): the genomes of soil and plant-associated and newly described type strains.</title>
        <authorList>
            <person name="Whitman W."/>
        </authorList>
    </citation>
    <scope>NUCLEOTIDE SEQUENCE [LARGE SCALE GENOMIC DNA]</scope>
    <source>
        <strain evidence="4 5">VKM Ac-2527</strain>
    </source>
</reference>